<evidence type="ECO:0000256" key="3">
    <source>
        <dbReference type="ARBA" id="ARBA00005842"/>
    </source>
</evidence>
<organism evidence="11 12">
    <name type="scientific">Pedobacter metabolipauper</name>
    <dbReference type="NCBI Taxonomy" id="425513"/>
    <lineage>
        <taxon>Bacteria</taxon>
        <taxon>Pseudomonadati</taxon>
        <taxon>Bacteroidota</taxon>
        <taxon>Sphingobacteriia</taxon>
        <taxon>Sphingobacteriales</taxon>
        <taxon>Sphingobacteriaceae</taxon>
        <taxon>Pedobacter</taxon>
    </lineage>
</organism>
<keyword evidence="5 10" id="KW-0819">tRNA processing</keyword>
<dbReference type="GO" id="GO:0005524">
    <property type="term" value="F:ATP binding"/>
    <property type="evidence" value="ECO:0007669"/>
    <property type="project" value="UniProtKB-UniRule"/>
</dbReference>
<comment type="subunit">
    <text evidence="10">Monomer.</text>
</comment>
<evidence type="ECO:0000313" key="11">
    <source>
        <dbReference type="EMBL" id="TDQ11974.1"/>
    </source>
</evidence>
<dbReference type="EMBL" id="SNYC01000003">
    <property type="protein sequence ID" value="TDQ11974.1"/>
    <property type="molecule type" value="Genomic_DNA"/>
</dbReference>
<name>A0A4R6SZB0_9SPHI</name>
<dbReference type="Proteomes" id="UP000295620">
    <property type="component" value="Unassembled WGS sequence"/>
</dbReference>
<evidence type="ECO:0000256" key="10">
    <source>
        <dbReference type="HAMAP-Rule" id="MF_00185"/>
    </source>
</evidence>
<evidence type="ECO:0000256" key="8">
    <source>
        <dbReference type="ARBA" id="ARBA00022842"/>
    </source>
</evidence>
<evidence type="ECO:0000256" key="5">
    <source>
        <dbReference type="ARBA" id="ARBA00022694"/>
    </source>
</evidence>
<dbReference type="AlphaFoldDB" id="A0A4R6SZB0"/>
<comment type="caution">
    <text evidence="10">Lacks conserved residue(s) required for the propagation of feature annotation.</text>
</comment>
<evidence type="ECO:0000256" key="1">
    <source>
        <dbReference type="ARBA" id="ARBA00001946"/>
    </source>
</evidence>
<comment type="similarity">
    <text evidence="3 10">Belongs to the IPP transferase family.</text>
</comment>
<dbReference type="HAMAP" id="MF_00185">
    <property type="entry name" value="IPP_trans"/>
    <property type="match status" value="1"/>
</dbReference>
<feature type="site" description="Interaction with substrate tRNA" evidence="10">
    <location>
        <position position="150"/>
    </location>
</feature>
<comment type="caution">
    <text evidence="11">The sequence shown here is derived from an EMBL/GenBank/DDBJ whole genome shotgun (WGS) entry which is preliminary data.</text>
</comment>
<evidence type="ECO:0000256" key="2">
    <source>
        <dbReference type="ARBA" id="ARBA00003213"/>
    </source>
</evidence>
<comment type="catalytic activity">
    <reaction evidence="9 10">
        <text>adenosine(37) in tRNA + dimethylallyl diphosphate = N(6)-dimethylallyladenosine(37) in tRNA + diphosphate</text>
        <dbReference type="Rhea" id="RHEA:26482"/>
        <dbReference type="Rhea" id="RHEA-COMP:10162"/>
        <dbReference type="Rhea" id="RHEA-COMP:10375"/>
        <dbReference type="ChEBI" id="CHEBI:33019"/>
        <dbReference type="ChEBI" id="CHEBI:57623"/>
        <dbReference type="ChEBI" id="CHEBI:74411"/>
        <dbReference type="ChEBI" id="CHEBI:74415"/>
        <dbReference type="EC" id="2.5.1.75"/>
    </reaction>
</comment>
<keyword evidence="6 10" id="KW-0547">Nucleotide-binding</keyword>
<dbReference type="Gene3D" id="3.40.50.300">
    <property type="entry name" value="P-loop containing nucleotide triphosphate hydrolases"/>
    <property type="match status" value="1"/>
</dbReference>
<proteinExistence type="inferred from homology"/>
<feature type="binding site" evidence="10">
    <location>
        <begin position="13"/>
        <end position="18"/>
    </location>
    <ligand>
        <name>substrate</name>
    </ligand>
</feature>
<keyword evidence="7 10" id="KW-0067">ATP-binding</keyword>
<dbReference type="InterPro" id="IPR027417">
    <property type="entry name" value="P-loop_NTPase"/>
</dbReference>
<feature type="binding site" evidence="10">
    <location>
        <begin position="11"/>
        <end position="18"/>
    </location>
    <ligand>
        <name>ATP</name>
        <dbReference type="ChEBI" id="CHEBI:30616"/>
    </ligand>
</feature>
<evidence type="ECO:0000256" key="6">
    <source>
        <dbReference type="ARBA" id="ARBA00022741"/>
    </source>
</evidence>
<gene>
    <name evidence="10" type="primary">miaA</name>
    <name evidence="11" type="ORF">ATK78_1104</name>
</gene>
<dbReference type="RefSeq" id="WP_133575003.1">
    <property type="nucleotide sequence ID" value="NZ_SNYC01000003.1"/>
</dbReference>
<accession>A0A4R6SZB0</accession>
<comment type="function">
    <text evidence="2 10">Catalyzes the transfer of a dimethylallyl group onto the adenine at position 37 in tRNAs that read codons beginning with uridine, leading to the formation of N6-(dimethylallyl)adenosine (i(6)A).</text>
</comment>
<evidence type="ECO:0000256" key="4">
    <source>
        <dbReference type="ARBA" id="ARBA00022679"/>
    </source>
</evidence>
<dbReference type="GO" id="GO:0052381">
    <property type="term" value="F:tRNA dimethylallyltransferase activity"/>
    <property type="evidence" value="ECO:0007669"/>
    <property type="project" value="UniProtKB-UniRule"/>
</dbReference>
<keyword evidence="8 10" id="KW-0460">Magnesium</keyword>
<keyword evidence="12" id="KW-1185">Reference proteome</keyword>
<keyword evidence="4 10" id="KW-0808">Transferase</keyword>
<evidence type="ECO:0000256" key="7">
    <source>
        <dbReference type="ARBA" id="ARBA00022840"/>
    </source>
</evidence>
<sequence>MNGNPLLIILGPTASGKTRLAVQLADAIGTQQTENARQTRNHKVRSGNIARAEIISADSRQVFKGMDIGTGKDLNEYKINGKLIPYHLIDIKQAGDHYNVNEFKEDFYAVFNELTAKNILPILCGGTGMYIHSLLQQHEYTAIPVNETLRLSLKALTIEDLRSHLSAYPHEFTGHADLSSHKRLIRAIEISNYLKYNTLIKPERPVINPLIIGLESEVILRRNRIAVRLEARFKAGMIEEVKTLLDRGISKDMLTFYGLEYKFIAAYLFGEMDLTELKEKLTIAICQYAKRQMTFFRKMEKDGVYIHWLKSDNPQELVQQALAVYQGHFNAFV</sequence>
<evidence type="ECO:0000256" key="9">
    <source>
        <dbReference type="ARBA" id="ARBA00049563"/>
    </source>
</evidence>
<dbReference type="GO" id="GO:0006400">
    <property type="term" value="P:tRNA modification"/>
    <property type="evidence" value="ECO:0007669"/>
    <property type="project" value="TreeGrafter"/>
</dbReference>
<dbReference type="PANTHER" id="PTHR11088">
    <property type="entry name" value="TRNA DIMETHYLALLYLTRANSFERASE"/>
    <property type="match status" value="1"/>
</dbReference>
<dbReference type="EC" id="2.5.1.75" evidence="10"/>
<dbReference type="SUPFAM" id="SSF52540">
    <property type="entry name" value="P-loop containing nucleoside triphosphate hydrolases"/>
    <property type="match status" value="1"/>
</dbReference>
<dbReference type="InterPro" id="IPR039657">
    <property type="entry name" value="Dimethylallyltransferase"/>
</dbReference>
<evidence type="ECO:0000313" key="12">
    <source>
        <dbReference type="Proteomes" id="UP000295620"/>
    </source>
</evidence>
<feature type="site" description="Interaction with substrate tRNA" evidence="10">
    <location>
        <position position="127"/>
    </location>
</feature>
<dbReference type="Pfam" id="PF01715">
    <property type="entry name" value="IPPT"/>
    <property type="match status" value="1"/>
</dbReference>
<dbReference type="PANTHER" id="PTHR11088:SF60">
    <property type="entry name" value="TRNA DIMETHYLALLYLTRANSFERASE"/>
    <property type="match status" value="1"/>
</dbReference>
<feature type="region of interest" description="Interaction with substrate tRNA" evidence="10">
    <location>
        <begin position="58"/>
        <end position="61"/>
    </location>
</feature>
<comment type="cofactor">
    <cofactor evidence="1 10">
        <name>Mg(2+)</name>
        <dbReference type="ChEBI" id="CHEBI:18420"/>
    </cofactor>
</comment>
<dbReference type="OrthoDB" id="9776390at2"/>
<reference evidence="11 12" key="1">
    <citation type="submission" date="2019-03" db="EMBL/GenBank/DDBJ databases">
        <title>Genomic Encyclopedia of Archaeal and Bacterial Type Strains, Phase II (KMG-II): from individual species to whole genera.</title>
        <authorList>
            <person name="Goeker M."/>
        </authorList>
    </citation>
    <scope>NUCLEOTIDE SEQUENCE [LARGE SCALE GENOMIC DNA]</scope>
    <source>
        <strain evidence="11 12">DSM 19035</strain>
    </source>
</reference>
<dbReference type="InterPro" id="IPR018022">
    <property type="entry name" value="IPT"/>
</dbReference>
<protein>
    <recommendedName>
        <fullName evidence="10">tRNA dimethylallyltransferase</fullName>
        <ecNumber evidence="10">2.5.1.75</ecNumber>
    </recommendedName>
    <alternativeName>
        <fullName evidence="10">Dimethylallyl diphosphate:tRNA dimethylallyltransferase</fullName>
        <shortName evidence="10">DMAPP:tRNA dimethylallyltransferase</shortName>
        <shortName evidence="10">DMATase</shortName>
    </alternativeName>
    <alternativeName>
        <fullName evidence="10">Isopentenyl-diphosphate:tRNA isopentenyltransferase</fullName>
        <shortName evidence="10">IPP transferase</shortName>
        <shortName evidence="10">IPPT</shortName>
        <shortName evidence="10">IPTase</shortName>
    </alternativeName>
</protein>